<dbReference type="Proteomes" id="UP000282076">
    <property type="component" value="Unassembled WGS sequence"/>
</dbReference>
<feature type="domain" description="N-acetyltransferase" evidence="1">
    <location>
        <begin position="11"/>
        <end position="150"/>
    </location>
</feature>
<dbReference type="Gene3D" id="3.40.630.30">
    <property type="match status" value="1"/>
</dbReference>
<dbReference type="AlphaFoldDB" id="A0A494Y7E7"/>
<dbReference type="PANTHER" id="PTHR43610">
    <property type="entry name" value="BLL6696 PROTEIN"/>
    <property type="match status" value="1"/>
</dbReference>
<protein>
    <submittedName>
        <fullName evidence="2">N-acetyltransferase</fullName>
    </submittedName>
</protein>
<evidence type="ECO:0000313" key="3">
    <source>
        <dbReference type="Proteomes" id="UP000282076"/>
    </source>
</evidence>
<evidence type="ECO:0000259" key="1">
    <source>
        <dbReference type="Pfam" id="PF13302"/>
    </source>
</evidence>
<sequence length="188" mass="22203">MYSFTGLEGKRVKLVPLELEHSEPLFRCSRDPEIWAHYPFQINTMEEMLSFVNKAILGRERGEQFPYAVFDKESDEFVGTTRFLRISEENNNLNIGSTWYSPVVWRTRVNTETKYVLLKYAFEILQANRVEFVTSTDNVRSQKAIERLGALREGLLRKKYYGLDYYIYGIINSEWNAVKTRLENFLDN</sequence>
<reference evidence="2 3" key="1">
    <citation type="submission" date="2018-10" db="EMBL/GenBank/DDBJ databases">
        <title>Cohnella sp. M2MS4P-1, whole genome shotgun sequence.</title>
        <authorList>
            <person name="Tuo L."/>
        </authorList>
    </citation>
    <scope>NUCLEOTIDE SEQUENCE [LARGE SCALE GENOMIC DNA]</scope>
    <source>
        <strain evidence="2 3">M2MS4P-1</strain>
    </source>
</reference>
<dbReference type="RefSeq" id="WP_120973693.1">
    <property type="nucleotide sequence ID" value="NZ_RBZM01000001.1"/>
</dbReference>
<dbReference type="InterPro" id="IPR016181">
    <property type="entry name" value="Acyl_CoA_acyltransferase"/>
</dbReference>
<dbReference type="OrthoDB" id="9795199at2"/>
<gene>
    <name evidence="2" type="ORF">D7Z26_00375</name>
</gene>
<accession>A0A494Y7E7</accession>
<comment type="caution">
    <text evidence="2">The sequence shown here is derived from an EMBL/GenBank/DDBJ whole genome shotgun (WGS) entry which is preliminary data.</text>
</comment>
<keyword evidence="3" id="KW-1185">Reference proteome</keyword>
<organism evidence="2 3">
    <name type="scientific">Cohnella endophytica</name>
    <dbReference type="NCBI Taxonomy" id="2419778"/>
    <lineage>
        <taxon>Bacteria</taxon>
        <taxon>Bacillati</taxon>
        <taxon>Bacillota</taxon>
        <taxon>Bacilli</taxon>
        <taxon>Bacillales</taxon>
        <taxon>Paenibacillaceae</taxon>
        <taxon>Cohnella</taxon>
    </lineage>
</organism>
<dbReference type="InterPro" id="IPR000182">
    <property type="entry name" value="GNAT_dom"/>
</dbReference>
<dbReference type="PANTHER" id="PTHR43610:SF1">
    <property type="entry name" value="N-ACETYLTRANSFERASE DOMAIN-CONTAINING PROTEIN"/>
    <property type="match status" value="1"/>
</dbReference>
<evidence type="ECO:0000313" key="2">
    <source>
        <dbReference type="EMBL" id="RKP58003.1"/>
    </source>
</evidence>
<name>A0A494Y7E7_9BACL</name>
<dbReference type="Pfam" id="PF13302">
    <property type="entry name" value="Acetyltransf_3"/>
    <property type="match status" value="1"/>
</dbReference>
<dbReference type="GO" id="GO:0016747">
    <property type="term" value="F:acyltransferase activity, transferring groups other than amino-acyl groups"/>
    <property type="evidence" value="ECO:0007669"/>
    <property type="project" value="InterPro"/>
</dbReference>
<proteinExistence type="predicted"/>
<dbReference type="EMBL" id="RBZM01000001">
    <property type="protein sequence ID" value="RKP58003.1"/>
    <property type="molecule type" value="Genomic_DNA"/>
</dbReference>
<keyword evidence="2" id="KW-0808">Transferase</keyword>
<dbReference type="SUPFAM" id="SSF55729">
    <property type="entry name" value="Acyl-CoA N-acyltransferases (Nat)"/>
    <property type="match status" value="1"/>
</dbReference>